<proteinExistence type="predicted"/>
<dbReference type="Proteomes" id="UP000638263">
    <property type="component" value="Unassembled WGS sequence"/>
</dbReference>
<evidence type="ECO:0000313" key="2">
    <source>
        <dbReference type="EMBL" id="GGL13874.1"/>
    </source>
</evidence>
<gene>
    <name evidence="2" type="ORF">GCM10011588_30440</name>
</gene>
<dbReference type="RefSeq" id="WP_062997485.1">
    <property type="nucleotide sequence ID" value="NZ_BMMH01000005.1"/>
</dbReference>
<keyword evidence="3" id="KW-1185">Reference proteome</keyword>
<dbReference type="CDD" id="cd08946">
    <property type="entry name" value="SDR_e"/>
    <property type="match status" value="1"/>
</dbReference>
<evidence type="ECO:0000313" key="3">
    <source>
        <dbReference type="Proteomes" id="UP000638263"/>
    </source>
</evidence>
<dbReference type="PANTHER" id="PTHR43245:SF55">
    <property type="entry name" value="NAD(P)-BINDING DOMAIN-CONTAINING PROTEIN"/>
    <property type="match status" value="1"/>
</dbReference>
<evidence type="ECO:0000259" key="1">
    <source>
        <dbReference type="Pfam" id="PF01370"/>
    </source>
</evidence>
<dbReference type="Pfam" id="PF01370">
    <property type="entry name" value="Epimerase"/>
    <property type="match status" value="1"/>
</dbReference>
<dbReference type="AlphaFoldDB" id="A0A917RMF5"/>
<dbReference type="InterPro" id="IPR001509">
    <property type="entry name" value="Epimerase_deHydtase"/>
</dbReference>
<dbReference type="EMBL" id="BMMH01000005">
    <property type="protein sequence ID" value="GGL13874.1"/>
    <property type="molecule type" value="Genomic_DNA"/>
</dbReference>
<dbReference type="InterPro" id="IPR036291">
    <property type="entry name" value="NAD(P)-bd_dom_sf"/>
</dbReference>
<dbReference type="PANTHER" id="PTHR43245">
    <property type="entry name" value="BIFUNCTIONAL POLYMYXIN RESISTANCE PROTEIN ARNA"/>
    <property type="match status" value="1"/>
</dbReference>
<dbReference type="SUPFAM" id="SSF51735">
    <property type="entry name" value="NAD(P)-binding Rossmann-fold domains"/>
    <property type="match status" value="1"/>
</dbReference>
<dbReference type="InterPro" id="IPR050177">
    <property type="entry name" value="Lipid_A_modif_metabolic_enz"/>
</dbReference>
<accession>A0A917RMF5</accession>
<sequence length="282" mass="31189">MARRVVVTGGSGKLGRAVVADLRAHGWKPVVVDKVTHPDRDVPSVVADLRDLGQATEVLTTVDSRFRRIDALVHLAAIPGPGLATNSATFENNLMITYNLFTAAVRAGVGTVVWASSETLLGIPFKTPPPYLPVDENYPARPESSYSLAKHLEETMAVEIARWNPGLSLTALRFSNVLDDADYGRFAEHQADATLRRWNLWAYIDTRDGAQAVRKALERAIVGYEVFVIANADTVMDRPTAELVAEQFPEIPITRELIGHETLLCIDKARRELGYEPQFGWR</sequence>
<name>A0A917RMF5_9NOCA</name>
<organism evidence="2 3">
    <name type="scientific">Nocardia jinanensis</name>
    <dbReference type="NCBI Taxonomy" id="382504"/>
    <lineage>
        <taxon>Bacteria</taxon>
        <taxon>Bacillati</taxon>
        <taxon>Actinomycetota</taxon>
        <taxon>Actinomycetes</taxon>
        <taxon>Mycobacteriales</taxon>
        <taxon>Nocardiaceae</taxon>
        <taxon>Nocardia</taxon>
    </lineage>
</organism>
<dbReference type="Gene3D" id="3.40.50.720">
    <property type="entry name" value="NAD(P)-binding Rossmann-like Domain"/>
    <property type="match status" value="1"/>
</dbReference>
<protein>
    <submittedName>
        <fullName evidence="2">UDP-glucose 4-epimerase</fullName>
    </submittedName>
</protein>
<comment type="caution">
    <text evidence="2">The sequence shown here is derived from an EMBL/GenBank/DDBJ whole genome shotgun (WGS) entry which is preliminary data.</text>
</comment>
<feature type="domain" description="NAD-dependent epimerase/dehydratase" evidence="1">
    <location>
        <begin position="5"/>
        <end position="198"/>
    </location>
</feature>
<reference evidence="2" key="2">
    <citation type="submission" date="2020-09" db="EMBL/GenBank/DDBJ databases">
        <authorList>
            <person name="Sun Q."/>
            <person name="Zhou Y."/>
        </authorList>
    </citation>
    <scope>NUCLEOTIDE SEQUENCE</scope>
    <source>
        <strain evidence="2">CGMCC 4.3508</strain>
    </source>
</reference>
<reference evidence="2" key="1">
    <citation type="journal article" date="2014" name="Int. J. Syst. Evol. Microbiol.">
        <title>Complete genome sequence of Corynebacterium casei LMG S-19264T (=DSM 44701T), isolated from a smear-ripened cheese.</title>
        <authorList>
            <consortium name="US DOE Joint Genome Institute (JGI-PGF)"/>
            <person name="Walter F."/>
            <person name="Albersmeier A."/>
            <person name="Kalinowski J."/>
            <person name="Ruckert C."/>
        </authorList>
    </citation>
    <scope>NUCLEOTIDE SEQUENCE</scope>
    <source>
        <strain evidence="2">CGMCC 4.3508</strain>
    </source>
</reference>